<proteinExistence type="predicted"/>
<sequence length="203" mass="22261">MGKRLPKRASQAFAYSSGAVTICIVVTNTLAITGAPVVNVVDRFAFSLIPTSLADNTAGLILKLSYSIMTPSTLPLRPSYSAAPSQTKPPTIKQPHHGRHRHKKLSDMRPLCRCHPTARRSRLHFGHRRKTKLRDVRKIEEWTHGALWIGAPYALTVEVPAISPAIVGIETPHFDPFGRGMAADVPAMTTCHAATMLSFHDLL</sequence>
<evidence type="ECO:0000313" key="2">
    <source>
        <dbReference type="Proteomes" id="UP000821845"/>
    </source>
</evidence>
<name>A0ACB7SSQ3_HYAAI</name>
<organism evidence="1 2">
    <name type="scientific">Hyalomma asiaticum</name>
    <name type="common">Tick</name>
    <dbReference type="NCBI Taxonomy" id="266040"/>
    <lineage>
        <taxon>Eukaryota</taxon>
        <taxon>Metazoa</taxon>
        <taxon>Ecdysozoa</taxon>
        <taxon>Arthropoda</taxon>
        <taxon>Chelicerata</taxon>
        <taxon>Arachnida</taxon>
        <taxon>Acari</taxon>
        <taxon>Parasitiformes</taxon>
        <taxon>Ixodida</taxon>
        <taxon>Ixodoidea</taxon>
        <taxon>Ixodidae</taxon>
        <taxon>Hyalomminae</taxon>
        <taxon>Hyalomma</taxon>
    </lineage>
</organism>
<dbReference type="Proteomes" id="UP000821845">
    <property type="component" value="Chromosome 2"/>
</dbReference>
<reference evidence="1" key="1">
    <citation type="submission" date="2020-05" db="EMBL/GenBank/DDBJ databases">
        <title>Large-scale comparative analyses of tick genomes elucidate their genetic diversity and vector capacities.</title>
        <authorList>
            <person name="Jia N."/>
            <person name="Wang J."/>
            <person name="Shi W."/>
            <person name="Du L."/>
            <person name="Sun Y."/>
            <person name="Zhan W."/>
            <person name="Jiang J."/>
            <person name="Wang Q."/>
            <person name="Zhang B."/>
            <person name="Ji P."/>
            <person name="Sakyi L.B."/>
            <person name="Cui X."/>
            <person name="Yuan T."/>
            <person name="Jiang B."/>
            <person name="Yang W."/>
            <person name="Lam T.T.-Y."/>
            <person name="Chang Q."/>
            <person name="Ding S."/>
            <person name="Wang X."/>
            <person name="Zhu J."/>
            <person name="Ruan X."/>
            <person name="Zhao L."/>
            <person name="Wei J."/>
            <person name="Que T."/>
            <person name="Du C."/>
            <person name="Cheng J."/>
            <person name="Dai P."/>
            <person name="Han X."/>
            <person name="Huang E."/>
            <person name="Gao Y."/>
            <person name="Liu J."/>
            <person name="Shao H."/>
            <person name="Ye R."/>
            <person name="Li L."/>
            <person name="Wei W."/>
            <person name="Wang X."/>
            <person name="Wang C."/>
            <person name="Yang T."/>
            <person name="Huo Q."/>
            <person name="Li W."/>
            <person name="Guo W."/>
            <person name="Chen H."/>
            <person name="Zhou L."/>
            <person name="Ni X."/>
            <person name="Tian J."/>
            <person name="Zhou Y."/>
            <person name="Sheng Y."/>
            <person name="Liu T."/>
            <person name="Pan Y."/>
            <person name="Xia L."/>
            <person name="Li J."/>
            <person name="Zhao F."/>
            <person name="Cao W."/>
        </authorList>
    </citation>
    <scope>NUCLEOTIDE SEQUENCE</scope>
    <source>
        <strain evidence="1">Hyas-2018</strain>
    </source>
</reference>
<gene>
    <name evidence="1" type="ORF">HPB50_002823</name>
</gene>
<comment type="caution">
    <text evidence="1">The sequence shown here is derived from an EMBL/GenBank/DDBJ whole genome shotgun (WGS) entry which is preliminary data.</text>
</comment>
<keyword evidence="2" id="KW-1185">Reference proteome</keyword>
<protein>
    <submittedName>
        <fullName evidence="1">Uncharacterized protein</fullName>
    </submittedName>
</protein>
<evidence type="ECO:0000313" key="1">
    <source>
        <dbReference type="EMBL" id="KAH6937635.1"/>
    </source>
</evidence>
<accession>A0ACB7SSQ3</accession>
<dbReference type="EMBL" id="CM023482">
    <property type="protein sequence ID" value="KAH6937635.1"/>
    <property type="molecule type" value="Genomic_DNA"/>
</dbReference>